<protein>
    <recommendedName>
        <fullName evidence="8">Polyribonucleotide nucleotidyltransferase</fullName>
        <ecNumber evidence="8">2.7.7.8</ecNumber>
    </recommendedName>
    <alternativeName>
        <fullName evidence="8">Polynucleotide phosphorylase</fullName>
        <shortName evidence="8">PNPase</shortName>
    </alternativeName>
</protein>
<dbReference type="CDD" id="cd02393">
    <property type="entry name" value="KH-I_PNPase"/>
    <property type="match status" value="1"/>
</dbReference>
<dbReference type="Proteomes" id="UP000736856">
    <property type="component" value="Unassembled WGS sequence"/>
</dbReference>
<dbReference type="NCBIfam" id="TIGR03591">
    <property type="entry name" value="polynuc_phos"/>
    <property type="match status" value="1"/>
</dbReference>
<dbReference type="AlphaFoldDB" id="A0A937ABZ9"/>
<dbReference type="SUPFAM" id="SSF46915">
    <property type="entry name" value="Polynucleotide phosphorylase/guanosine pentaphosphate synthase (PNPase/GPSI), domain 3"/>
    <property type="match status" value="1"/>
</dbReference>
<dbReference type="GO" id="GO:0006396">
    <property type="term" value="P:RNA processing"/>
    <property type="evidence" value="ECO:0007669"/>
    <property type="project" value="InterPro"/>
</dbReference>
<comment type="function">
    <text evidence="8">Involved in mRNA degradation. Catalyzes the phosphorolysis of single-stranded polyribonucleotides processively in the 3'- to 5'-direction.</text>
</comment>
<feature type="binding site" evidence="8">
    <location>
        <position position="492"/>
    </location>
    <ligand>
        <name>Mg(2+)</name>
        <dbReference type="ChEBI" id="CHEBI:18420"/>
    </ligand>
</feature>
<dbReference type="InterPro" id="IPR001247">
    <property type="entry name" value="ExoRNase_PH_dom1"/>
</dbReference>
<evidence type="ECO:0000256" key="3">
    <source>
        <dbReference type="ARBA" id="ARBA00022679"/>
    </source>
</evidence>
<evidence type="ECO:0000256" key="8">
    <source>
        <dbReference type="HAMAP-Rule" id="MF_01595"/>
    </source>
</evidence>
<gene>
    <name evidence="8 10" type="primary">pnp</name>
    <name evidence="10" type="ORF">EU981_01250</name>
</gene>
<sequence length="701" mass="76900">MFDVHTVEIDWAGRPLKLECGKIARQADGSVLATYGETVVLATVVCERTPKEGQNFFPLTVNYQERTYSVGRIPGGYLKRESRPTENEVLISRMIDRSIRPLFPKHYKNETQVIINVMQHDLENDPHVVGMVATSAALMVSGLPFEGPVAGAQVGCVDGQYVLNPRLDEGERIGSLDLFVTGSQNAILMVELEANQLSEEMALDAIMFGHAGCQVVIEAISKLAKMCAKEPIPIESKDLSGLEQRILSLVESDLRDACYIPQKSERCKLIDAIKEDMIANFSKEDSLWSKEDISSVLGNIQANIMRTDILKNGIRMDGRDVKTVRTIGAQVGLLQRTHGSSLFSRGNTQAIVVATLGTREDEQYVDSLSGTHRNDFMMHYNFFPFAVAEVGRIGAPNRREIGHGRLARRAIRPILPKTDQFPYTLRIVSEITESNGSSSMATVCGSSLALMDAGVPISKPVSGIAMGLIKEGDQFVVLSDISGDEDHIGDMDFKVAGTDSGITAMQMDIKIGGISRDIMMIAMQQAKEGRLHILEEMAKVIPESRLQLGEFAPRIEIMNIPTDKIREVIGTGGKVIRDIVEKTGAKINIDDDGTIKIASSSIEEIDAARERIHSIIDVPEVGKIYRGSVVKVTDFGAFVSFCGSRDGLVHISHLSSQRVAKTSDVVKQGDIVWVKLLDFDDRGKIKLSMKVVDQNTGKPIS</sequence>
<feature type="domain" description="S1 motif" evidence="9">
    <location>
        <begin position="622"/>
        <end position="690"/>
    </location>
</feature>
<keyword evidence="3 8" id="KW-0808">Transferase</keyword>
<dbReference type="InterPro" id="IPR020568">
    <property type="entry name" value="Ribosomal_Su5_D2-typ_SF"/>
</dbReference>
<dbReference type="InterPro" id="IPR015848">
    <property type="entry name" value="PNPase_PH_RNA-bd_bac/org-type"/>
</dbReference>
<dbReference type="InterPro" id="IPR004087">
    <property type="entry name" value="KH_dom"/>
</dbReference>
<organism evidence="10 11">
    <name type="scientific">Candidatus Liberibacter ctenarytainae</name>
    <dbReference type="NCBI Taxonomy" id="2020335"/>
    <lineage>
        <taxon>Bacteria</taxon>
        <taxon>Pseudomonadati</taxon>
        <taxon>Pseudomonadota</taxon>
        <taxon>Alphaproteobacteria</taxon>
        <taxon>Hyphomicrobiales</taxon>
        <taxon>Rhizobiaceae</taxon>
        <taxon>Liberibacter</taxon>
    </lineage>
</organism>
<dbReference type="GO" id="GO:0003723">
    <property type="term" value="F:RNA binding"/>
    <property type="evidence" value="ECO:0007669"/>
    <property type="project" value="UniProtKB-UniRule"/>
</dbReference>
<dbReference type="PANTHER" id="PTHR11252:SF0">
    <property type="entry name" value="POLYRIBONUCLEOTIDE NUCLEOTIDYLTRANSFERASE 1, MITOCHONDRIAL"/>
    <property type="match status" value="1"/>
</dbReference>
<dbReference type="GO" id="GO:0000175">
    <property type="term" value="F:3'-5'-RNA exonuclease activity"/>
    <property type="evidence" value="ECO:0007669"/>
    <property type="project" value="TreeGrafter"/>
</dbReference>
<dbReference type="InterPro" id="IPR012340">
    <property type="entry name" value="NA-bd_OB-fold"/>
</dbReference>
<keyword evidence="7 8" id="KW-0694">RNA-binding</keyword>
<dbReference type="CDD" id="cd11364">
    <property type="entry name" value="RNase_PH_PNPase_2"/>
    <property type="match status" value="1"/>
</dbReference>
<keyword evidence="4 8" id="KW-0548">Nucleotidyltransferase</keyword>
<dbReference type="Gene3D" id="3.30.1370.10">
    <property type="entry name" value="K Homology domain, type 1"/>
    <property type="match status" value="1"/>
</dbReference>
<proteinExistence type="inferred from homology"/>
<dbReference type="GO" id="GO:0006402">
    <property type="term" value="P:mRNA catabolic process"/>
    <property type="evidence" value="ECO:0007669"/>
    <property type="project" value="UniProtKB-UniRule"/>
</dbReference>
<comment type="catalytic activity">
    <reaction evidence="8">
        <text>RNA(n+1) + phosphate = RNA(n) + a ribonucleoside 5'-diphosphate</text>
        <dbReference type="Rhea" id="RHEA:22096"/>
        <dbReference type="Rhea" id="RHEA-COMP:14527"/>
        <dbReference type="Rhea" id="RHEA-COMP:17342"/>
        <dbReference type="ChEBI" id="CHEBI:43474"/>
        <dbReference type="ChEBI" id="CHEBI:57930"/>
        <dbReference type="ChEBI" id="CHEBI:140395"/>
        <dbReference type="EC" id="2.7.7.8"/>
    </reaction>
</comment>
<reference evidence="10" key="1">
    <citation type="submission" date="2019-02" db="EMBL/GenBank/DDBJ databases">
        <title>A novel Candidatus Liberibacter species associated with the New Zealand native fuchsia psyllid, Ctenarytaina fuchsiae.</title>
        <authorList>
            <person name="Thompson S.M."/>
            <person name="Jorgensen N."/>
            <person name="David C."/>
            <person name="Bulman S.R."/>
            <person name="Smith G.R."/>
        </authorList>
    </citation>
    <scope>NUCLEOTIDE SEQUENCE</scope>
    <source>
        <strain evidence="10">Oxford</strain>
    </source>
</reference>
<comment type="cofactor">
    <cofactor evidence="8">
        <name>Mg(2+)</name>
        <dbReference type="ChEBI" id="CHEBI:18420"/>
    </cofactor>
</comment>
<evidence type="ECO:0000256" key="6">
    <source>
        <dbReference type="ARBA" id="ARBA00022842"/>
    </source>
</evidence>
<dbReference type="InterPro" id="IPR004088">
    <property type="entry name" value="KH_dom_type_1"/>
</dbReference>
<dbReference type="Gene3D" id="3.30.230.70">
    <property type="entry name" value="GHMP Kinase, N-terminal domain"/>
    <property type="match status" value="2"/>
</dbReference>
<dbReference type="SUPFAM" id="SSF54211">
    <property type="entry name" value="Ribosomal protein S5 domain 2-like"/>
    <property type="match status" value="2"/>
</dbReference>
<comment type="similarity">
    <text evidence="1 8">Belongs to the polyribonucleotide nucleotidyltransferase family.</text>
</comment>
<dbReference type="GO" id="GO:0000287">
    <property type="term" value="F:magnesium ion binding"/>
    <property type="evidence" value="ECO:0007669"/>
    <property type="project" value="UniProtKB-UniRule"/>
</dbReference>
<feature type="binding site" evidence="8">
    <location>
        <position position="486"/>
    </location>
    <ligand>
        <name>Mg(2+)</name>
        <dbReference type="ChEBI" id="CHEBI:18420"/>
    </ligand>
</feature>
<dbReference type="HAMAP" id="MF_01595">
    <property type="entry name" value="PNPase"/>
    <property type="match status" value="1"/>
</dbReference>
<evidence type="ECO:0000259" key="9">
    <source>
        <dbReference type="PROSITE" id="PS50126"/>
    </source>
</evidence>
<dbReference type="PROSITE" id="PS50126">
    <property type="entry name" value="S1"/>
    <property type="match status" value="1"/>
</dbReference>
<dbReference type="InterPro" id="IPR027408">
    <property type="entry name" value="PNPase/RNase_PH_dom_sf"/>
</dbReference>
<evidence type="ECO:0000256" key="7">
    <source>
        <dbReference type="ARBA" id="ARBA00022884"/>
    </source>
</evidence>
<dbReference type="SUPFAM" id="SSF54791">
    <property type="entry name" value="Eukaryotic type KH-domain (KH-domain type I)"/>
    <property type="match status" value="1"/>
</dbReference>
<dbReference type="PROSITE" id="PS50084">
    <property type="entry name" value="KH_TYPE_1"/>
    <property type="match status" value="1"/>
</dbReference>
<evidence type="ECO:0000256" key="2">
    <source>
        <dbReference type="ARBA" id="ARBA00022490"/>
    </source>
</evidence>
<dbReference type="InterPro" id="IPR015847">
    <property type="entry name" value="ExoRNase_PH_dom2"/>
</dbReference>
<dbReference type="InterPro" id="IPR036612">
    <property type="entry name" value="KH_dom_type_1_sf"/>
</dbReference>
<dbReference type="InterPro" id="IPR036456">
    <property type="entry name" value="PNPase_PH_RNA-bd_sf"/>
</dbReference>
<accession>A0A937ABZ9</accession>
<keyword evidence="2 8" id="KW-0963">Cytoplasm</keyword>
<dbReference type="Pfam" id="PF03726">
    <property type="entry name" value="PNPase"/>
    <property type="match status" value="1"/>
</dbReference>
<evidence type="ECO:0000256" key="1">
    <source>
        <dbReference type="ARBA" id="ARBA00007404"/>
    </source>
</evidence>
<dbReference type="CDD" id="cd11363">
    <property type="entry name" value="RNase_PH_PNPase_1"/>
    <property type="match status" value="1"/>
</dbReference>
<dbReference type="Pfam" id="PF00575">
    <property type="entry name" value="S1"/>
    <property type="match status" value="1"/>
</dbReference>
<dbReference type="SUPFAM" id="SSF50249">
    <property type="entry name" value="Nucleic acid-binding proteins"/>
    <property type="match status" value="1"/>
</dbReference>
<dbReference type="Gene3D" id="2.40.50.140">
    <property type="entry name" value="Nucleic acid-binding proteins"/>
    <property type="match status" value="1"/>
</dbReference>
<dbReference type="FunFam" id="2.40.50.140:FF:000107">
    <property type="entry name" value="Polyribonucleotide nucleotidyltransferase"/>
    <property type="match status" value="1"/>
</dbReference>
<dbReference type="SMART" id="SM00316">
    <property type="entry name" value="S1"/>
    <property type="match status" value="1"/>
</dbReference>
<dbReference type="EMBL" id="SEOL01000001">
    <property type="protein sequence ID" value="MBL0848718.1"/>
    <property type="molecule type" value="Genomic_DNA"/>
</dbReference>
<dbReference type="SUPFAM" id="SSF55666">
    <property type="entry name" value="Ribonuclease PH domain 2-like"/>
    <property type="match status" value="2"/>
</dbReference>
<dbReference type="Pfam" id="PF03725">
    <property type="entry name" value="RNase_PH_C"/>
    <property type="match status" value="2"/>
</dbReference>
<dbReference type="FunFam" id="3.30.1370.10:FF:000001">
    <property type="entry name" value="Polyribonucleotide nucleotidyltransferase"/>
    <property type="match status" value="1"/>
</dbReference>
<evidence type="ECO:0000256" key="4">
    <source>
        <dbReference type="ARBA" id="ARBA00022695"/>
    </source>
</evidence>
<dbReference type="GO" id="GO:0004654">
    <property type="term" value="F:polyribonucleotide nucleotidyltransferase activity"/>
    <property type="evidence" value="ECO:0007669"/>
    <property type="project" value="UniProtKB-UniRule"/>
</dbReference>
<dbReference type="NCBIfam" id="NF008805">
    <property type="entry name" value="PRK11824.1"/>
    <property type="match status" value="1"/>
</dbReference>
<dbReference type="SMART" id="SM00322">
    <property type="entry name" value="KH"/>
    <property type="match status" value="1"/>
</dbReference>
<dbReference type="InterPro" id="IPR003029">
    <property type="entry name" value="S1_domain"/>
</dbReference>
<dbReference type="GO" id="GO:0005829">
    <property type="term" value="C:cytosol"/>
    <property type="evidence" value="ECO:0007669"/>
    <property type="project" value="TreeGrafter"/>
</dbReference>
<dbReference type="Pfam" id="PF01138">
    <property type="entry name" value="RNase_PH"/>
    <property type="match status" value="2"/>
</dbReference>
<evidence type="ECO:0000313" key="10">
    <source>
        <dbReference type="EMBL" id="MBL0848718.1"/>
    </source>
</evidence>
<dbReference type="PIRSF" id="PIRSF005499">
    <property type="entry name" value="PNPase"/>
    <property type="match status" value="1"/>
</dbReference>
<dbReference type="InterPro" id="IPR036345">
    <property type="entry name" value="ExoRNase_PH_dom2_sf"/>
</dbReference>
<dbReference type="Pfam" id="PF00013">
    <property type="entry name" value="KH_1"/>
    <property type="match status" value="1"/>
</dbReference>
<dbReference type="FunFam" id="3.30.230.70:FF:000002">
    <property type="entry name" value="Polyribonucleotide nucleotidyltransferase"/>
    <property type="match status" value="1"/>
</dbReference>
<keyword evidence="5 8" id="KW-0479">Metal-binding</keyword>
<evidence type="ECO:0000313" key="11">
    <source>
        <dbReference type="Proteomes" id="UP000736856"/>
    </source>
</evidence>
<dbReference type="EC" id="2.7.7.8" evidence="8"/>
<evidence type="ECO:0000256" key="5">
    <source>
        <dbReference type="ARBA" id="ARBA00022723"/>
    </source>
</evidence>
<dbReference type="CDD" id="cd04472">
    <property type="entry name" value="S1_PNPase"/>
    <property type="match status" value="1"/>
</dbReference>
<name>A0A937ABZ9_9HYPH</name>
<comment type="subcellular location">
    <subcellularLocation>
        <location evidence="8">Cytoplasm</location>
    </subcellularLocation>
</comment>
<dbReference type="PANTHER" id="PTHR11252">
    <property type="entry name" value="POLYRIBONUCLEOTIDE NUCLEOTIDYLTRANSFERASE"/>
    <property type="match status" value="1"/>
</dbReference>
<dbReference type="InterPro" id="IPR012162">
    <property type="entry name" value="PNPase"/>
</dbReference>
<dbReference type="FunFam" id="3.30.230.70:FF:000001">
    <property type="entry name" value="Polyribonucleotide nucleotidyltransferase"/>
    <property type="match status" value="1"/>
</dbReference>
<keyword evidence="6 8" id="KW-0460">Magnesium</keyword>
<comment type="caution">
    <text evidence="10">The sequence shown here is derived from an EMBL/GenBank/DDBJ whole genome shotgun (WGS) entry which is preliminary data.</text>
</comment>